<dbReference type="EMBL" id="LZEX01000046">
    <property type="protein sequence ID" value="OBU02056.1"/>
    <property type="molecule type" value="Genomic_DNA"/>
</dbReference>
<accession>A0A1B8GZ08</accession>
<reference evidence="1 2" key="1">
    <citation type="submission" date="2016-06" db="EMBL/GenBank/DDBJ databases">
        <authorList>
            <person name="Kjaerup R.B."/>
            <person name="Dalgaard T.S."/>
            <person name="Juul-Madsen H.R."/>
        </authorList>
    </citation>
    <scope>NUCLEOTIDE SEQUENCE [LARGE SCALE GENOMIC DNA]</scope>
    <source>
        <strain evidence="1 2">GCSL-Mp3</strain>
    </source>
</reference>
<comment type="caution">
    <text evidence="1">The sequence shown here is derived from an EMBL/GenBank/DDBJ whole genome shotgun (WGS) entry which is preliminary data.</text>
</comment>
<protein>
    <submittedName>
        <fullName evidence="1">Uncharacterized protein</fullName>
    </submittedName>
</protein>
<dbReference type="AlphaFoldDB" id="A0A1B8GZ08"/>
<evidence type="ECO:0000313" key="1">
    <source>
        <dbReference type="EMBL" id="OBU02056.1"/>
    </source>
</evidence>
<dbReference type="Proteomes" id="UP000092247">
    <property type="component" value="Unassembled WGS sequence"/>
</dbReference>
<organism evidence="1 2">
    <name type="scientific">Morganella psychrotolerans</name>
    <dbReference type="NCBI Taxonomy" id="368603"/>
    <lineage>
        <taxon>Bacteria</taxon>
        <taxon>Pseudomonadati</taxon>
        <taxon>Pseudomonadota</taxon>
        <taxon>Gammaproteobacteria</taxon>
        <taxon>Enterobacterales</taxon>
        <taxon>Morganellaceae</taxon>
        <taxon>Morganella</taxon>
    </lineage>
</organism>
<gene>
    <name evidence="1" type="ORF">AYY17_13645</name>
</gene>
<evidence type="ECO:0000313" key="2">
    <source>
        <dbReference type="Proteomes" id="UP000092247"/>
    </source>
</evidence>
<proteinExistence type="predicted"/>
<sequence length="73" mass="8113">MQTCSGLTALINYNLPVSGKPGQSEHSHYTAKYHVYPTLFKMQEGGKGSQTGSIHQYVTRLVDRSQHTCSLNE</sequence>
<name>A0A1B8GZ08_9GAMM</name>